<evidence type="ECO:0000259" key="14">
    <source>
        <dbReference type="PROSITE" id="PS51743"/>
    </source>
</evidence>
<evidence type="ECO:0000256" key="10">
    <source>
        <dbReference type="SAM" id="MobiDB-lite"/>
    </source>
</evidence>
<evidence type="ECO:0000259" key="12">
    <source>
        <dbReference type="PROSITE" id="PS50507"/>
    </source>
</evidence>
<dbReference type="GO" id="GO:0008174">
    <property type="term" value="F:mRNA methyltransferase activity"/>
    <property type="evidence" value="ECO:0007669"/>
    <property type="project" value="UniProtKB-UniRule"/>
</dbReference>
<dbReference type="InterPro" id="IPR027351">
    <property type="entry name" value="(+)RNA_virus_helicase_core_dom"/>
</dbReference>
<feature type="transmembrane region" description="Helical" evidence="11">
    <location>
        <begin position="1436"/>
        <end position="1456"/>
    </location>
</feature>
<keyword evidence="11" id="KW-0812">Transmembrane</keyword>
<evidence type="ECO:0000256" key="1">
    <source>
        <dbReference type="ARBA" id="ARBA00022484"/>
    </source>
</evidence>
<dbReference type="InterPro" id="IPR007094">
    <property type="entry name" value="RNA-dir_pol_PSvirus"/>
</dbReference>
<evidence type="ECO:0000256" key="5">
    <source>
        <dbReference type="ARBA" id="ARBA00022758"/>
    </source>
</evidence>
<feature type="domain" description="RdRp catalytic" evidence="12">
    <location>
        <begin position="3282"/>
        <end position="3395"/>
    </location>
</feature>
<dbReference type="GO" id="GO:0006351">
    <property type="term" value="P:DNA-templated transcription"/>
    <property type="evidence" value="ECO:0007669"/>
    <property type="project" value="InterPro"/>
</dbReference>
<evidence type="ECO:0000313" key="15">
    <source>
        <dbReference type="EMBL" id="AGU69238.1"/>
    </source>
</evidence>
<dbReference type="Pfam" id="PF01443">
    <property type="entry name" value="Viral_helicase1"/>
    <property type="match status" value="1"/>
</dbReference>
<dbReference type="Gene3D" id="3.40.50.300">
    <property type="entry name" value="P-loop containing nucleotide triphosphate hydrolases"/>
    <property type="match status" value="2"/>
</dbReference>
<keyword evidence="5" id="KW-0688">Ribosomal frameshifting</keyword>
<dbReference type="GO" id="GO:0016556">
    <property type="term" value="P:mRNA modification"/>
    <property type="evidence" value="ECO:0007669"/>
    <property type="project" value="InterPro"/>
</dbReference>
<proteinExistence type="predicted"/>
<keyword evidence="6" id="KW-0378">Hydrolase</keyword>
<evidence type="ECO:0000256" key="6">
    <source>
        <dbReference type="ARBA" id="ARBA00022801"/>
    </source>
</evidence>
<feature type="region of interest" description="Disordered" evidence="10">
    <location>
        <begin position="194"/>
        <end position="215"/>
    </location>
</feature>
<keyword evidence="11" id="KW-1133">Transmembrane helix</keyword>
<feature type="region of interest" description="Disordered" evidence="10">
    <location>
        <begin position="118"/>
        <end position="158"/>
    </location>
</feature>
<keyword evidence="3" id="KW-0548">Nucleotidyltransferase</keyword>
<feature type="region of interest" description="Disordered" evidence="10">
    <location>
        <begin position="2522"/>
        <end position="2549"/>
    </location>
</feature>
<dbReference type="PROSITE" id="PS51657">
    <property type="entry name" value="PSRV_HELICASE"/>
    <property type="match status" value="1"/>
</dbReference>
<dbReference type="PROSITE" id="PS51743">
    <property type="entry name" value="ALPHAVIRUS_MT"/>
    <property type="match status" value="1"/>
</dbReference>
<keyword evidence="11" id="KW-0472">Membrane</keyword>
<feature type="region of interest" description="Disordered" evidence="10">
    <location>
        <begin position="270"/>
        <end position="297"/>
    </location>
</feature>
<keyword evidence="1" id="KW-0696">RNA-directed RNA polymerase</keyword>
<dbReference type="GO" id="GO:0003968">
    <property type="term" value="F:RNA-directed RNA polymerase activity"/>
    <property type="evidence" value="ECO:0007669"/>
    <property type="project" value="UniProtKB-KW"/>
</dbReference>
<evidence type="ECO:0000256" key="3">
    <source>
        <dbReference type="ARBA" id="ARBA00022695"/>
    </source>
</evidence>
<dbReference type="PROSITE" id="PS50507">
    <property type="entry name" value="RDRP_SSRNA_POS"/>
    <property type="match status" value="1"/>
</dbReference>
<dbReference type="SUPFAM" id="SSF56672">
    <property type="entry name" value="DNA/RNA polymerases"/>
    <property type="match status" value="1"/>
</dbReference>
<evidence type="ECO:0000256" key="2">
    <source>
        <dbReference type="ARBA" id="ARBA00022679"/>
    </source>
</evidence>
<evidence type="ECO:0000259" key="13">
    <source>
        <dbReference type="PROSITE" id="PS51657"/>
    </source>
</evidence>
<feature type="transmembrane region" description="Helical" evidence="11">
    <location>
        <begin position="1476"/>
        <end position="1502"/>
    </location>
</feature>
<keyword evidence="4" id="KW-0547">Nucleotide-binding</keyword>
<sequence>MFVMYNRVFEPPLSVYALLFSRAHSLSFPFSPIPSKTKQSPQHHAMYQHTFQRAAARISHQRSLNQSHIRRTRLTRVVDSEGFTSFVREYCPVRPPTSPRNNFHRPAPRNSSAYAYGNRHAGPVPSGGTSFTPPNRRPRSVAPTPPSGGGVPSFPAAPGRRFFIDSRGVAHRSIHGPPRPHDGRVAPRAWPPFRHRRQRPSLNGNGRFPSGASSECATTRTAPFVRVVSRGIAPSTPSAVSDTFFIDRNRLTKNTHSLQWVKKCDIRPAASPSVSSLSRPSSASSSRTAPSVSSTASPVAFPSYVSPGRSYASVVGTSSPSQSSSVSSGPATQTVFRASTTINRIFRCGDLSYRFVVVDGVVHPDDLENYLFRFSLGYSPFLTSQLYQIGVSELTVTGSLIQYVLKDGVTNVVENSCYAAAYKCWLTREINDDLNAATNLNFGEGWCALKWFAMISHVENLPPNFSYWKRALGRWPTLESAISLLKYEFPTWNVGRIFLPFTLVNADGGHVSRNSKCVELETTSLMCVGGLRPKMKRVSSVKFAPSTPSAAKSLPVRHLSPLLGLSSRLTRRYFSPSEVQKAIPAGANVATILRTLAKMYGRKVYEIRVNYRLVMDSVQFLHRRFAKHSGVVRNARLGDVLVANGSRELYKSDFIPTGGLCYREWFKSADRTLGSRNVDRVVAVLGAYPTLDRVVRELRNAYKNDDFSRKFFYRVVGRVLSASETSSRDHNDFFTLEAPATSLSRHLVGGAKDIPSSVAISVLNSDEVVNCHNRVSGLLQRTDPSKSAFTKAVEFDMINEYNIVAQQSKSRGDIFVGYPIEDDHQSMLQMSFPEFHIRFVHSTYSDHPVAASVRLMYNHLFDSLYKDVGYVDIGGDLRYHINNGHGDVHVCTPLIDAKDASRAVIRKLSWKGEPKAPLVNLALASETKRTFCYKDALVCDVTKDVAVMVEVYDIPFVKACSIMSNRGISLLHLALCAPGELVDDHIRTIDVPHLSLRIEKVGDKVHYSYGAGVAYQHNIADIQSWMQATTFALGDDFFFCELLGVRAGISEYRVTKSKNRVSSGTMKVISIPNAYQGHVMVKLPRLDDNLLVSRSKTAVRFVNCDFFMRCYVYGLKNCSQINEKNYEFMLTYMNNAMARSIISGKVVQSQCVMSPEDFAPMAALFLVVAVRKRHYNAMYARKVGFRVGELSVFSVIHDVIKDKLKDSSQALSKRVLKFLKKHLKFLDVFDCMDLDEIYKVCDKYTVLRISDGAVTSCVNANVNDEISEIESYVERAYKKDLGQSANSAFLDVMKLASVMHRGDDEGGPQGSNKIMEDEGGLGGAGDDSMRTLVTQLKALKYMGWRFYSLLEKLVTLPFTTFGEVRDYLIVLLQHLRRSTNSVIAKVCKFIDLFLSQGYIFDLNAREKAYVTVSALATHLLTAVICVVTGTFSPTKALFFTLQSFFGSSLVKMLLGVNLNFSRFRASDDFNAFVDTFFLVTDALILWPSSGVVSVTYGVCAALGMTRWMVRRALLPVVGADSGFHGLMVCSDSPDCNVVRLTHFVKYVVSALSEHACAQVDAAMLAFRNTVSAGVADAQTAAKICAMKQVDDILNTMRSCRDRALDAPRVAAVNLRNNLSDACASALERVSRVSDWVANSSFQSSDIEVIDVAGGDDLTTVYQPLTPEELARLHSIVNEDLDSLGDYESACDGYSDAPGLGGGSLAVHASFLASLFSAGSKWKDLCLFLDMLKNVGSVVAKTVNKLIKMVVSKLIDFFTVKEVASDSQPEEVVIDYSARAVDIKDSCARALEEMSQRESVFHSERSLYLSFIRSRRESSKIICEEKDAKIILQEIICVRRIQLGLPLSCDIFSDLSFVELVDIFNSVVGDVPSILDRVTFTFYQYHAVDAVREPWAVALLGLLSRLCHSFVTPYYRRRVGLIGYNSDKVVCLTEARPGLSGGCSSAELISDCRRTMRYKFLRVKLYVSKMLCWGTSWLCGLATYVSVVKGVTGSAFHRRISVFGDELYFDGAEVRSYVVDLRDRGVDKLEVVVATIQAVFDDIETFGNTQCTAKVLLSGRRAVKIKRFFLRHLMAFLVEWHTILSLEEDPSDGDLTFLERQFSAPSEVVFFVFHHYYRTRGLKFAVDWFLSQKNFESSVLPRVGSNEGPSVVDMLLSLINGYYPRCDFSCDSSAVYLFAHTDYGHGGRLNGGSSAAAFKGARGFAESVLNAFISLQRTERLSHYLVKIWRRALRLLGLTYTSVGATLYYNGDISGALVVVAEVAKLFLGGVTPESAVFLAYHHHHCIYKHLLRSWAYLPVGVRRFLAAKVNRLKVSFGVDEGETFPATDATSVDEMLRDLDGLSETSNVGKSAESSSADRTNSLKKSVVSHVDSCRKFKDGVSSMLKLHEVDARSMKPSVRKEFADLLAQGVAEIARCAGTSMEPNLPYNEISNLIMSSGEWGDADRDEDALLTSRRRGGVDVEASAANDEKGLTDHKKKGKVELLEPLKAEIQSSDDAGDEFTSESDGSDCILSPITALAEGEKHGTASTSTKSRVAGRRSSRSKKVIPGKRERGEKCKYLLNLEEGIVAPPSASVMGGSVYDKAIGEYVYMNKYAIFETYEDLSNKWKELVAYDFVAERVSYIREPGVYIFSTTSRTPIGRPAREAKLRDYEWGFVNGRLRRVDPARMSLDLIASKCIIVTEALKHLSSNQILAGMEKDCGEFTNTTLKAAIYESPPGGGKTQALVDVYVKFDQRVNVLVATANAHSPKDIATRVLKLSGKKVDDASVDVICRRVRTFDSLVINGMPECDLLLVDEAFLVHAGQILHVINKTKCKAVVLFGDSMQIKFINRQRLLSLVHGDIDKFINKANRFYTDVTYRCPHDTSLWLSAVYGRVITSKAPKNIMSSMKQKLINSISDVTHNVNCQYMVFTQGEKNDLIRELRVRDPDHQFRVNTVHECQGGTYDHVILVRTKVQDDSVFSSEAHNIVALSRHTESLEYNVAVSKAGDTTSENIKVAESMIKTLKQSNCDSLGEFYERYPEKLNFLERKKIPVSSAPILTINDFLESVVPGSTTFNFGDMSKDMASADVTSCVDNIRINTSVSPQMAGESTQFVSVIRSQAIPDRTPSWQENLYSFESRNFNCINVKSHMGCDRFGAFLGTATLARAFNADKLAELRGDIATLTTVGVKNFLSKRNETQIKDLLAECSKPHDHLDDITLFKLMVKREAKVKLDSSCMSKHSPAQNIIYHNKVVNLIFSPIFDVIKSRIIYCLNPNILFYVDMNEEELAEWVYRQIGGEDIYYKAELDFSKFDKSQDFYIKAYEKFMYEALGFDPELLDIWMEGEYHCRAQSRDRDLAFTLSGQRRSGGSNTWIGNTLVTLGLLCMYYDLTKAKAVLLSGDDSIIFHSREIPDTSEEIITDTGFETKFIRDAPAYFCSKFIVFCGDYVCFSPDPYKLCVKLGKTLNIRSYYDLYERYVSFRDVTRDYDDGIFIENLAPLVSRRYNCPLSEVYPALCSIHCARANFKKFREIYPGPSGYTIVRCYTHLVLLLKHGYKEYRRRKLSKELRSYVGFAVQMYLPDDGCAEYYDLTRLKQEHRRLSYINSTRGYLESKMTKSQKKIARKEAKQLNYLPQHDYMQDY</sequence>
<dbReference type="GO" id="GO:0006396">
    <property type="term" value="P:RNA processing"/>
    <property type="evidence" value="ECO:0007669"/>
    <property type="project" value="InterPro"/>
</dbReference>
<organism evidence="15">
    <name type="scientific">Blueberry virus A</name>
    <dbReference type="NCBI Taxonomy" id="1206566"/>
    <lineage>
        <taxon>Viruses</taxon>
        <taxon>Riboviria</taxon>
        <taxon>Orthornavirae</taxon>
        <taxon>Kitrinoviricota</taxon>
        <taxon>Alsuviricetes</taxon>
        <taxon>Martellivirales</taxon>
        <taxon>Closteroviridae</taxon>
        <taxon>Bluvavirus</taxon>
        <taxon>Bluvavirus vaccinii</taxon>
    </lineage>
</organism>
<dbReference type="GO" id="GO:0003723">
    <property type="term" value="F:RNA binding"/>
    <property type="evidence" value="ECO:0007669"/>
    <property type="project" value="InterPro"/>
</dbReference>
<dbReference type="InterPro" id="IPR001788">
    <property type="entry name" value="RNA-dep_RNA_pol_alsuvir"/>
</dbReference>
<keyword evidence="2" id="KW-0808">Transferase</keyword>
<dbReference type="GO" id="GO:0039694">
    <property type="term" value="P:viral RNA genome replication"/>
    <property type="evidence" value="ECO:0007669"/>
    <property type="project" value="InterPro"/>
</dbReference>
<dbReference type="InterPro" id="IPR002588">
    <property type="entry name" value="Alphavirus-like_MT_dom"/>
</dbReference>
<accession>T1YWK2</accession>
<evidence type="ECO:0000256" key="7">
    <source>
        <dbReference type="ARBA" id="ARBA00022840"/>
    </source>
</evidence>
<dbReference type="GO" id="GO:0016787">
    <property type="term" value="F:hydrolase activity"/>
    <property type="evidence" value="ECO:0007669"/>
    <property type="project" value="UniProtKB-KW"/>
</dbReference>
<dbReference type="GO" id="GO:0005524">
    <property type="term" value="F:ATP binding"/>
    <property type="evidence" value="ECO:0007669"/>
    <property type="project" value="UniProtKB-KW"/>
</dbReference>
<evidence type="ECO:0000256" key="4">
    <source>
        <dbReference type="ARBA" id="ARBA00022741"/>
    </source>
</evidence>
<dbReference type="InterPro" id="IPR043502">
    <property type="entry name" value="DNA/RNA_pol_sf"/>
</dbReference>
<keyword evidence="7" id="KW-0067">ATP-binding</keyword>
<comment type="catalytic activity">
    <reaction evidence="9">
        <text>ATP + H2O = ADP + phosphate + H(+)</text>
        <dbReference type="Rhea" id="RHEA:13065"/>
        <dbReference type="ChEBI" id="CHEBI:15377"/>
        <dbReference type="ChEBI" id="CHEBI:15378"/>
        <dbReference type="ChEBI" id="CHEBI:30616"/>
        <dbReference type="ChEBI" id="CHEBI:43474"/>
        <dbReference type="ChEBI" id="CHEBI:456216"/>
        <dbReference type="EC" id="3.6.4.13"/>
    </reaction>
</comment>
<protein>
    <submittedName>
        <fullName evidence="15">RNA dependent RNA polymerase</fullName>
    </submittedName>
</protein>
<dbReference type="InterPro" id="IPR027417">
    <property type="entry name" value="P-loop_NTPase"/>
</dbReference>
<evidence type="ECO:0000256" key="9">
    <source>
        <dbReference type="ARBA" id="ARBA00047984"/>
    </source>
</evidence>
<dbReference type="GO" id="GO:0003724">
    <property type="term" value="F:RNA helicase activity"/>
    <property type="evidence" value="ECO:0007669"/>
    <property type="project" value="UniProtKB-EC"/>
</dbReference>
<name>T1YWK2_9CLOS</name>
<evidence type="ECO:0000256" key="8">
    <source>
        <dbReference type="ARBA" id="ARBA00022953"/>
    </source>
</evidence>
<dbReference type="GO" id="GO:0075523">
    <property type="term" value="P:viral translational frameshifting"/>
    <property type="evidence" value="ECO:0007669"/>
    <property type="project" value="UniProtKB-KW"/>
</dbReference>
<evidence type="ECO:0000256" key="11">
    <source>
        <dbReference type="SAM" id="Phobius"/>
    </source>
</evidence>
<reference evidence="15" key="1">
    <citation type="submission" date="2013-05" db="EMBL/GenBank/DDBJ databases">
        <title>Detection of blueberry viruses by Next Generation Sequencing.</title>
        <authorList>
            <person name="Rott M.E."/>
            <person name="Saeed H."/>
            <person name="Belton M."/>
        </authorList>
    </citation>
    <scope>NUCLEOTIDE SEQUENCE</scope>
    <source>
        <strain evidence="15">Elliot</strain>
    </source>
</reference>
<feature type="domain" description="Alphavirus-like MT" evidence="14">
    <location>
        <begin position="838"/>
        <end position="1026"/>
    </location>
</feature>
<dbReference type="Pfam" id="PF00978">
    <property type="entry name" value="RdRP_2"/>
    <property type="match status" value="1"/>
</dbReference>
<dbReference type="EMBL" id="KF007212">
    <property type="protein sequence ID" value="AGU69238.1"/>
    <property type="molecule type" value="Genomic_RNA"/>
</dbReference>
<feature type="compositionally biased region" description="Basic residues" evidence="10">
    <location>
        <begin position="2536"/>
        <end position="2549"/>
    </location>
</feature>
<keyword evidence="8" id="KW-0693">Viral RNA replication</keyword>
<feature type="domain" description="(+)RNA virus helicase C-terminal" evidence="13">
    <location>
        <begin position="2684"/>
        <end position="3019"/>
    </location>
</feature>
<dbReference type="SUPFAM" id="SSF52540">
    <property type="entry name" value="P-loop containing nucleoside triphosphate hydrolases"/>
    <property type="match status" value="1"/>
</dbReference>